<protein>
    <submittedName>
        <fullName evidence="4">GNAT family N-acetyltransferase</fullName>
    </submittedName>
</protein>
<keyword evidence="1 4" id="KW-0808">Transferase</keyword>
<dbReference type="PROSITE" id="PS51186">
    <property type="entry name" value="GNAT"/>
    <property type="match status" value="2"/>
</dbReference>
<evidence type="ECO:0000256" key="1">
    <source>
        <dbReference type="ARBA" id="ARBA00022679"/>
    </source>
</evidence>
<evidence type="ECO:0000256" key="2">
    <source>
        <dbReference type="ARBA" id="ARBA00023315"/>
    </source>
</evidence>
<dbReference type="Pfam" id="PF00583">
    <property type="entry name" value="Acetyltransf_1"/>
    <property type="match status" value="1"/>
</dbReference>
<gene>
    <name evidence="4" type="ORF">C1I93_19985</name>
</gene>
<dbReference type="InterPro" id="IPR050832">
    <property type="entry name" value="Bact_Acetyltransf"/>
</dbReference>
<feature type="domain" description="N-acetyltransferase" evidence="3">
    <location>
        <begin position="157"/>
        <end position="305"/>
    </location>
</feature>
<dbReference type="InterPro" id="IPR016181">
    <property type="entry name" value="Acyl_CoA_acyltransferase"/>
</dbReference>
<feature type="domain" description="N-acetyltransferase" evidence="3">
    <location>
        <begin position="6"/>
        <end position="154"/>
    </location>
</feature>
<evidence type="ECO:0000259" key="3">
    <source>
        <dbReference type="PROSITE" id="PS51186"/>
    </source>
</evidence>
<dbReference type="PANTHER" id="PTHR43877">
    <property type="entry name" value="AMINOALKYLPHOSPHONATE N-ACETYLTRANSFERASE-RELATED-RELATED"/>
    <property type="match status" value="1"/>
</dbReference>
<dbReference type="AlphaFoldDB" id="A0A2W2DH88"/>
<dbReference type="OrthoDB" id="4119890at2"/>
<comment type="caution">
    <text evidence="4">The sequence shown here is derived from an EMBL/GenBank/DDBJ whole genome shotgun (WGS) entry which is preliminary data.</text>
</comment>
<dbReference type="Proteomes" id="UP000248627">
    <property type="component" value="Unassembled WGS sequence"/>
</dbReference>
<organism evidence="4 5">
    <name type="scientific">Micromonospora endophytica</name>
    <dbReference type="NCBI Taxonomy" id="515350"/>
    <lineage>
        <taxon>Bacteria</taxon>
        <taxon>Bacillati</taxon>
        <taxon>Actinomycetota</taxon>
        <taxon>Actinomycetes</taxon>
        <taxon>Micromonosporales</taxon>
        <taxon>Micromonosporaceae</taxon>
        <taxon>Micromonospora</taxon>
    </lineage>
</organism>
<sequence length="305" mass="32699">MPDPPFFLRPAHPSDAPAVVALRTLVFPFLVRSVGDVRQQIATPPPGLHWAGFVAEVAGTLVGWVSACRNTYTAEAVGEISLLHVHPGHRRRGIGAALLARALAHLAPLDLVRLRGRALPEALPFARRHGFTPSRPERFSARELRGLPPLATTPTGVRLRSLAEVDPRLVHRVEALASVDEPGDVVGGAIGYAEWRADTWDNVGLDRAASTGAEVDGELVAISLLTRDGTRVWSDYTGTVPAYRGRGLAGLTKLAALHRAAADGATLAYTGNDAANAPMLAINDRLGYRPVATQWSCVRELRPTR</sequence>
<dbReference type="InterPro" id="IPR000182">
    <property type="entry name" value="GNAT_dom"/>
</dbReference>
<proteinExistence type="predicted"/>
<dbReference type="CDD" id="cd04301">
    <property type="entry name" value="NAT_SF"/>
    <property type="match status" value="1"/>
</dbReference>
<dbReference type="EMBL" id="POTX01000148">
    <property type="protein sequence ID" value="PZF92153.1"/>
    <property type="molecule type" value="Genomic_DNA"/>
</dbReference>
<dbReference type="SUPFAM" id="SSF55729">
    <property type="entry name" value="Acyl-CoA N-acyltransferases (Nat)"/>
    <property type="match status" value="2"/>
</dbReference>
<evidence type="ECO:0000313" key="4">
    <source>
        <dbReference type="EMBL" id="PZF92153.1"/>
    </source>
</evidence>
<keyword evidence="5" id="KW-1185">Reference proteome</keyword>
<accession>A0A2W2DH88</accession>
<name>A0A2W2DH88_9ACTN</name>
<dbReference type="GO" id="GO:0016747">
    <property type="term" value="F:acyltransferase activity, transferring groups other than amino-acyl groups"/>
    <property type="evidence" value="ECO:0007669"/>
    <property type="project" value="InterPro"/>
</dbReference>
<dbReference type="Gene3D" id="3.40.630.30">
    <property type="match status" value="1"/>
</dbReference>
<reference evidence="4 5" key="1">
    <citation type="submission" date="2018-01" db="EMBL/GenBank/DDBJ databases">
        <title>Draft genome sequence of Jishengella endophytica.</title>
        <authorList>
            <person name="Sahin N."/>
            <person name="Ay H."/>
            <person name="Saygin H."/>
        </authorList>
    </citation>
    <scope>NUCLEOTIDE SEQUENCE [LARGE SCALE GENOMIC DNA]</scope>
    <source>
        <strain evidence="4 5">DSM 45430</strain>
    </source>
</reference>
<dbReference type="RefSeq" id="WP_111244832.1">
    <property type="nucleotide sequence ID" value="NZ_AP023358.1"/>
</dbReference>
<keyword evidence="2" id="KW-0012">Acyltransferase</keyword>
<evidence type="ECO:0000313" key="5">
    <source>
        <dbReference type="Proteomes" id="UP000248627"/>
    </source>
</evidence>